<evidence type="ECO:0000256" key="1">
    <source>
        <dbReference type="SAM" id="Phobius"/>
    </source>
</evidence>
<keyword evidence="3" id="KW-1185">Reference proteome</keyword>
<dbReference type="Proteomes" id="UP000273500">
    <property type="component" value="Unassembled WGS sequence"/>
</dbReference>
<gene>
    <name evidence="2" type="ORF">EI291_10750</name>
</gene>
<dbReference type="AlphaFoldDB" id="A0A428KRC4"/>
<proteinExistence type="predicted"/>
<feature type="transmembrane region" description="Helical" evidence="1">
    <location>
        <begin position="12"/>
        <end position="36"/>
    </location>
</feature>
<accession>A0A428KRC4</accession>
<sequence length="90" mass="10061">MEDFLGDLLVGPIVNAVLSPFFRAVLFLLGFVYLYLRYQRPQRVQEQLVKDYGASYVTAGGVALRGLLQALIIGLILFLWLGAAYSMIFS</sequence>
<feature type="transmembrane region" description="Helical" evidence="1">
    <location>
        <begin position="67"/>
        <end position="88"/>
    </location>
</feature>
<evidence type="ECO:0000313" key="3">
    <source>
        <dbReference type="Proteomes" id="UP000273500"/>
    </source>
</evidence>
<comment type="caution">
    <text evidence="2">The sequence shown here is derived from an EMBL/GenBank/DDBJ whole genome shotgun (WGS) entry which is preliminary data.</text>
</comment>
<keyword evidence="1" id="KW-1133">Transmembrane helix</keyword>
<dbReference type="EMBL" id="RWIT01000004">
    <property type="protein sequence ID" value="RSK49026.1"/>
    <property type="molecule type" value="Genomic_DNA"/>
</dbReference>
<name>A0A428KRC4_9BACT</name>
<protein>
    <submittedName>
        <fullName evidence="2">Uncharacterized protein</fullName>
    </submittedName>
</protein>
<reference evidence="2 3" key="1">
    <citation type="submission" date="2018-12" db="EMBL/GenBank/DDBJ databases">
        <authorList>
            <person name="Feng G."/>
            <person name="Zhu H."/>
        </authorList>
    </citation>
    <scope>NUCLEOTIDE SEQUENCE [LARGE SCALE GENOMIC DNA]</scope>
    <source>
        <strain evidence="2 3">KCTC 12533</strain>
    </source>
</reference>
<dbReference type="RefSeq" id="WP_125419813.1">
    <property type="nucleotide sequence ID" value="NZ_RWIT01000004.1"/>
</dbReference>
<keyword evidence="1" id="KW-0472">Membrane</keyword>
<keyword evidence="1" id="KW-0812">Transmembrane</keyword>
<evidence type="ECO:0000313" key="2">
    <source>
        <dbReference type="EMBL" id="RSK49026.1"/>
    </source>
</evidence>
<organism evidence="2 3">
    <name type="scientific">Hymenobacter rigui</name>
    <dbReference type="NCBI Taxonomy" id="334424"/>
    <lineage>
        <taxon>Bacteria</taxon>
        <taxon>Pseudomonadati</taxon>
        <taxon>Bacteroidota</taxon>
        <taxon>Cytophagia</taxon>
        <taxon>Cytophagales</taxon>
        <taxon>Hymenobacteraceae</taxon>
        <taxon>Hymenobacter</taxon>
    </lineage>
</organism>